<dbReference type="PANTHER" id="PTHR21844:SF2">
    <property type="entry name" value="PROLINE-RICH AKT1 SUBSTRATE 1"/>
    <property type="match status" value="1"/>
</dbReference>
<comment type="caution">
    <text evidence="3">The sequence shown here is derived from an EMBL/GenBank/DDBJ whole genome shotgun (WGS) entry which is preliminary data.</text>
</comment>
<gene>
    <name evidence="3" type="ORF">PV327_010786</name>
</gene>
<reference evidence="3" key="2">
    <citation type="submission" date="2023-03" db="EMBL/GenBank/DDBJ databases">
        <authorList>
            <person name="Inwood S.N."/>
            <person name="Skelly J.G."/>
            <person name="Guhlin J."/>
            <person name="Harrop T.W.R."/>
            <person name="Goldson S.G."/>
            <person name="Dearden P.K."/>
        </authorList>
    </citation>
    <scope>NUCLEOTIDE SEQUENCE</scope>
    <source>
        <strain evidence="3">Lincoln</strain>
        <tissue evidence="3">Whole body</tissue>
    </source>
</reference>
<dbReference type="PANTHER" id="PTHR21844">
    <property type="entry name" value="AKT1 SUBSTRATE 1 PROTEIN"/>
    <property type="match status" value="1"/>
</dbReference>
<sequence length="434" mass="49383">MYLTCKCLNVSVKTRGNELKEFNGNTINNLTISDCFCDFFKEPLATASELEGINKEQCSLVMNKNIGLWCIHRCINCSMYTHAVHRNHGAGLVLINNNMITSNDEIEKLKSHPKYSKIFKIIIGYNQLNNDDDDHDHDEKLLLPLTKSSMSQLSNNIQLSLNNLQQQLDHAIQKKAEIIDEKIRAFTNEQNQLLDQYRERAHTEYNILSRIICANDNLQQSESLKTMGIKRAEENNFVTTKIIDKNYLENLSIDTMDSNRSDDNEINDADKIKVTLNNSMTGKECQKLKMEKNIVDDKLNKKIQNFTMEKNDRHDYGEVMFALEGMDDAIIFDDQEAILEVEESDAEDSGQDEGIHIPKGQRSGHPTLAKSLPVSVPNFSTFVRQTIQDSDDDQLSMDPLDPHNIRASIKALAKSVHGDAVFGDLPRPRFSTQI</sequence>
<reference evidence="3" key="1">
    <citation type="journal article" date="2023" name="bioRxiv">
        <title>Scaffold-level genome assemblies of two parasitoid biocontrol wasps reveal the parthenogenesis mechanism and an associated novel virus.</title>
        <authorList>
            <person name="Inwood S."/>
            <person name="Skelly J."/>
            <person name="Guhlin J."/>
            <person name="Harrop T."/>
            <person name="Goldson S."/>
            <person name="Dearden P."/>
        </authorList>
    </citation>
    <scope>NUCLEOTIDE SEQUENCE</scope>
    <source>
        <strain evidence="3">Lincoln</strain>
        <tissue evidence="3">Whole body</tissue>
    </source>
</reference>
<dbReference type="GO" id="GO:0032007">
    <property type="term" value="P:negative regulation of TOR signaling"/>
    <property type="evidence" value="ECO:0007669"/>
    <property type="project" value="InterPro"/>
</dbReference>
<organism evidence="3 4">
    <name type="scientific">Microctonus hyperodae</name>
    <name type="common">Parasitoid wasp</name>
    <dbReference type="NCBI Taxonomy" id="165561"/>
    <lineage>
        <taxon>Eukaryota</taxon>
        <taxon>Metazoa</taxon>
        <taxon>Ecdysozoa</taxon>
        <taxon>Arthropoda</taxon>
        <taxon>Hexapoda</taxon>
        <taxon>Insecta</taxon>
        <taxon>Pterygota</taxon>
        <taxon>Neoptera</taxon>
        <taxon>Endopterygota</taxon>
        <taxon>Hymenoptera</taxon>
        <taxon>Apocrita</taxon>
        <taxon>Ichneumonoidea</taxon>
        <taxon>Braconidae</taxon>
        <taxon>Euphorinae</taxon>
        <taxon>Microctonus</taxon>
    </lineage>
</organism>
<dbReference type="EMBL" id="JAQQBR010001836">
    <property type="protein sequence ID" value="KAK0159698.1"/>
    <property type="molecule type" value="Genomic_DNA"/>
</dbReference>
<evidence type="ECO:0000256" key="2">
    <source>
        <dbReference type="SAM" id="MobiDB-lite"/>
    </source>
</evidence>
<keyword evidence="4" id="KW-1185">Reference proteome</keyword>
<keyword evidence="1" id="KW-0175">Coiled coil</keyword>
<proteinExistence type="predicted"/>
<name>A0AA39C8A6_MICHY</name>
<protein>
    <submittedName>
        <fullName evidence="3">Uncharacterized protein</fullName>
    </submittedName>
</protein>
<feature type="coiled-coil region" evidence="1">
    <location>
        <begin position="154"/>
        <end position="181"/>
    </location>
</feature>
<dbReference type="GO" id="GO:0005737">
    <property type="term" value="C:cytoplasm"/>
    <property type="evidence" value="ECO:0007669"/>
    <property type="project" value="TreeGrafter"/>
</dbReference>
<evidence type="ECO:0000313" key="3">
    <source>
        <dbReference type="EMBL" id="KAK0159698.1"/>
    </source>
</evidence>
<feature type="region of interest" description="Disordered" evidence="2">
    <location>
        <begin position="343"/>
        <end position="366"/>
    </location>
</feature>
<evidence type="ECO:0000256" key="1">
    <source>
        <dbReference type="SAM" id="Coils"/>
    </source>
</evidence>
<dbReference type="Pfam" id="PF15798">
    <property type="entry name" value="PRAS"/>
    <property type="match status" value="1"/>
</dbReference>
<dbReference type="AlphaFoldDB" id="A0AA39C8A6"/>
<dbReference type="InterPro" id="IPR026682">
    <property type="entry name" value="AKT1S1"/>
</dbReference>
<dbReference type="Proteomes" id="UP001168972">
    <property type="component" value="Unassembled WGS sequence"/>
</dbReference>
<evidence type="ECO:0000313" key="4">
    <source>
        <dbReference type="Proteomes" id="UP001168972"/>
    </source>
</evidence>
<dbReference type="GO" id="GO:0048011">
    <property type="term" value="P:neurotrophin TRK receptor signaling pathway"/>
    <property type="evidence" value="ECO:0007669"/>
    <property type="project" value="InterPro"/>
</dbReference>
<accession>A0AA39C8A6</accession>